<dbReference type="EMBL" id="BRXU01000002">
    <property type="protein sequence ID" value="GLC48818.1"/>
    <property type="molecule type" value="Genomic_DNA"/>
</dbReference>
<dbReference type="CDD" id="cd00051">
    <property type="entry name" value="EFh"/>
    <property type="match status" value="1"/>
</dbReference>
<keyword evidence="3" id="KW-0418">Kinase</keyword>
<dbReference type="Pfam" id="PF13499">
    <property type="entry name" value="EF-hand_7"/>
    <property type="match status" value="1"/>
</dbReference>
<organism evidence="3 4">
    <name type="scientific">Pleodorina starrii</name>
    <dbReference type="NCBI Taxonomy" id="330485"/>
    <lineage>
        <taxon>Eukaryota</taxon>
        <taxon>Viridiplantae</taxon>
        <taxon>Chlorophyta</taxon>
        <taxon>core chlorophytes</taxon>
        <taxon>Chlorophyceae</taxon>
        <taxon>CS clade</taxon>
        <taxon>Chlamydomonadales</taxon>
        <taxon>Volvocaceae</taxon>
        <taxon>Pleodorina</taxon>
    </lineage>
</organism>
<dbReference type="InterPro" id="IPR011992">
    <property type="entry name" value="EF-hand-dom_pair"/>
</dbReference>
<protein>
    <submittedName>
        <fullName evidence="3">Diacylglycerol kinase N-terminus</fullName>
    </submittedName>
</protein>
<dbReference type="InterPro" id="IPR018247">
    <property type="entry name" value="EF_Hand_1_Ca_BS"/>
</dbReference>
<keyword evidence="3" id="KW-0808">Transferase</keyword>
<dbReference type="PROSITE" id="PS50222">
    <property type="entry name" value="EF_HAND_2"/>
    <property type="match status" value="3"/>
</dbReference>
<dbReference type="InterPro" id="IPR002048">
    <property type="entry name" value="EF_hand_dom"/>
</dbReference>
<dbReference type="PROSITE" id="PS00018">
    <property type="entry name" value="EF_HAND_1"/>
    <property type="match status" value="2"/>
</dbReference>
<feature type="domain" description="EF-hand" evidence="2">
    <location>
        <begin position="102"/>
        <end position="137"/>
    </location>
</feature>
<dbReference type="GO" id="GO:0016301">
    <property type="term" value="F:kinase activity"/>
    <property type="evidence" value="ECO:0007669"/>
    <property type="project" value="UniProtKB-KW"/>
</dbReference>
<evidence type="ECO:0000256" key="1">
    <source>
        <dbReference type="ARBA" id="ARBA00022837"/>
    </source>
</evidence>
<feature type="domain" description="EF-hand" evidence="2">
    <location>
        <begin position="74"/>
        <end position="99"/>
    </location>
</feature>
<dbReference type="Gene3D" id="1.10.238.10">
    <property type="entry name" value="EF-hand"/>
    <property type="match status" value="2"/>
</dbReference>
<evidence type="ECO:0000313" key="4">
    <source>
        <dbReference type="Proteomes" id="UP001165080"/>
    </source>
</evidence>
<accession>A0A9W6BBP6</accession>
<keyword evidence="1" id="KW-0106">Calcium</keyword>
<dbReference type="GO" id="GO:0005509">
    <property type="term" value="F:calcium ion binding"/>
    <property type="evidence" value="ECO:0007669"/>
    <property type="project" value="InterPro"/>
</dbReference>
<reference evidence="3 4" key="1">
    <citation type="journal article" date="2023" name="Commun. Biol.">
        <title>Reorganization of the ancestral sex-determining regions during the evolution of trioecy in Pleodorina starrii.</title>
        <authorList>
            <person name="Takahashi K."/>
            <person name="Suzuki S."/>
            <person name="Kawai-Toyooka H."/>
            <person name="Yamamoto K."/>
            <person name="Hamaji T."/>
            <person name="Ootsuki R."/>
            <person name="Yamaguchi H."/>
            <person name="Kawachi M."/>
            <person name="Higashiyama T."/>
            <person name="Nozaki H."/>
        </authorList>
    </citation>
    <scope>NUCLEOTIDE SEQUENCE [LARGE SCALE GENOMIC DNA]</scope>
    <source>
        <strain evidence="3 4">NIES-4479</strain>
    </source>
</reference>
<feature type="domain" description="EF-hand" evidence="2">
    <location>
        <begin position="168"/>
        <end position="203"/>
    </location>
</feature>
<keyword evidence="4" id="KW-1185">Reference proteome</keyword>
<evidence type="ECO:0000313" key="3">
    <source>
        <dbReference type="EMBL" id="GLC48818.1"/>
    </source>
</evidence>
<dbReference type="Pfam" id="PF13202">
    <property type="entry name" value="EF-hand_5"/>
    <property type="match status" value="1"/>
</dbReference>
<dbReference type="AlphaFoldDB" id="A0A9W6BBP6"/>
<name>A0A9W6BBP6_9CHLO</name>
<proteinExistence type="predicted"/>
<dbReference type="Proteomes" id="UP001165080">
    <property type="component" value="Unassembled WGS sequence"/>
</dbReference>
<dbReference type="SUPFAM" id="SSF47473">
    <property type="entry name" value="EF-hand"/>
    <property type="match status" value="1"/>
</dbReference>
<gene>
    <name evidence="3" type="primary">PLEST005842</name>
    <name evidence="3" type="ORF">PLESTB_000152000</name>
</gene>
<sequence>MQQAVVVRSAAGRACGRPASVKSSDAARAVADAAISRRSVLLGLAGGVASLTSSTNGARAAGPTPADLVRPLVQKMDENGDGFLDVDEIRGAMQRNGGVTVPRETVIRDVMAPVDFDDDGMISVDEFSRGLALELEVDERWMRTMERDGQPGVSLEELQAGLGDLGQTGNDVLPVAFKLADKDRNGRLDPEEAESAMQLISAGIMGDFGEDDE</sequence>
<dbReference type="SMART" id="SM00054">
    <property type="entry name" value="EFh"/>
    <property type="match status" value="4"/>
</dbReference>
<dbReference type="OrthoDB" id="26525at2759"/>
<evidence type="ECO:0000259" key="2">
    <source>
        <dbReference type="PROSITE" id="PS50222"/>
    </source>
</evidence>
<comment type="caution">
    <text evidence="3">The sequence shown here is derived from an EMBL/GenBank/DDBJ whole genome shotgun (WGS) entry which is preliminary data.</text>
</comment>